<keyword evidence="1" id="KW-0472">Membrane</keyword>
<dbReference type="InterPro" id="IPR045339">
    <property type="entry name" value="DUF6534"/>
</dbReference>
<dbReference type="EMBL" id="JACAZF010000006">
    <property type="protein sequence ID" value="KAF7302250.1"/>
    <property type="molecule type" value="Genomic_DNA"/>
</dbReference>
<dbReference type="AlphaFoldDB" id="A0A8H6SNS5"/>
<reference evidence="3" key="1">
    <citation type="submission" date="2020-05" db="EMBL/GenBank/DDBJ databases">
        <title>Mycena genomes resolve the evolution of fungal bioluminescence.</title>
        <authorList>
            <person name="Tsai I.J."/>
        </authorList>
    </citation>
    <scope>NUCLEOTIDE SEQUENCE</scope>
    <source>
        <strain evidence="3">171206Taipei</strain>
    </source>
</reference>
<gene>
    <name evidence="3" type="ORF">MIND_00792000</name>
</gene>
<dbReference type="PANTHER" id="PTHR40465">
    <property type="entry name" value="CHROMOSOME 1, WHOLE GENOME SHOTGUN SEQUENCE"/>
    <property type="match status" value="1"/>
</dbReference>
<dbReference type="OrthoDB" id="2535105at2759"/>
<feature type="transmembrane region" description="Helical" evidence="1">
    <location>
        <begin position="83"/>
        <end position="111"/>
    </location>
</feature>
<feature type="transmembrane region" description="Helical" evidence="1">
    <location>
        <begin position="50"/>
        <end position="71"/>
    </location>
</feature>
<proteinExistence type="predicted"/>
<name>A0A8H6SNS5_9AGAR</name>
<evidence type="ECO:0000259" key="2">
    <source>
        <dbReference type="Pfam" id="PF20152"/>
    </source>
</evidence>
<evidence type="ECO:0000313" key="3">
    <source>
        <dbReference type="EMBL" id="KAF7302250.1"/>
    </source>
</evidence>
<protein>
    <recommendedName>
        <fullName evidence="2">DUF6534 domain-containing protein</fullName>
    </recommendedName>
</protein>
<feature type="transmembrane region" description="Helical" evidence="1">
    <location>
        <begin position="205"/>
        <end position="227"/>
    </location>
</feature>
<dbReference type="PANTHER" id="PTHR40465:SF1">
    <property type="entry name" value="DUF6534 DOMAIN-CONTAINING PROTEIN"/>
    <property type="match status" value="1"/>
</dbReference>
<evidence type="ECO:0000313" key="4">
    <source>
        <dbReference type="Proteomes" id="UP000636479"/>
    </source>
</evidence>
<dbReference type="Proteomes" id="UP000636479">
    <property type="component" value="Unassembled WGS sequence"/>
</dbReference>
<accession>A0A8H6SNS5</accession>
<evidence type="ECO:0000256" key="1">
    <source>
        <dbReference type="SAM" id="Phobius"/>
    </source>
</evidence>
<feature type="transmembrane region" description="Helical" evidence="1">
    <location>
        <begin position="165"/>
        <end position="185"/>
    </location>
</feature>
<keyword evidence="1" id="KW-0812">Transmembrane</keyword>
<feature type="transmembrane region" description="Helical" evidence="1">
    <location>
        <begin position="233"/>
        <end position="252"/>
    </location>
</feature>
<feature type="transmembrane region" description="Helical" evidence="1">
    <location>
        <begin position="123"/>
        <end position="145"/>
    </location>
</feature>
<keyword evidence="1" id="KW-1133">Transmembrane helix</keyword>
<dbReference type="RefSeq" id="XP_037220250.1">
    <property type="nucleotide sequence ID" value="XM_037364606.1"/>
</dbReference>
<dbReference type="Pfam" id="PF20152">
    <property type="entry name" value="DUF6534"/>
    <property type="match status" value="1"/>
</dbReference>
<feature type="transmembrane region" description="Helical" evidence="1">
    <location>
        <begin position="20"/>
        <end position="38"/>
    </location>
</feature>
<keyword evidence="4" id="KW-1185">Reference proteome</keyword>
<dbReference type="GeneID" id="59347122"/>
<sequence length="331" mass="36411">MPSVDPAPQTRALGPLEIGVLLAVALFGVTTTQAYAYYRRFPGDSWKLKLFVLVVWLFETLHVVSVAQTLYVCSVRDYNRPQGLVYVPIGILVSFFANGVNSALIQAFFGIRIFRLSKGHYRIIAFLIWFLSAAQFVLAFLPLIAGALMGPIALIDFVSQEDWSVYSTMAISVACDFLIVFGLVYRLWSQRVSARRRTLVIVDKLIAWTIETGLITSTGAALELILFCSNRFNWNWLAIDCILSGLFSNALLANLNSRATLRALDQRSVIELSIPSNSSAGTRTQTVLASDSISSSKSQPLGRIHFAGNGVIEDGLVAKSRTEAPSESDFV</sequence>
<organism evidence="3 4">
    <name type="scientific">Mycena indigotica</name>
    <dbReference type="NCBI Taxonomy" id="2126181"/>
    <lineage>
        <taxon>Eukaryota</taxon>
        <taxon>Fungi</taxon>
        <taxon>Dikarya</taxon>
        <taxon>Basidiomycota</taxon>
        <taxon>Agaricomycotina</taxon>
        <taxon>Agaricomycetes</taxon>
        <taxon>Agaricomycetidae</taxon>
        <taxon>Agaricales</taxon>
        <taxon>Marasmiineae</taxon>
        <taxon>Mycenaceae</taxon>
        <taxon>Mycena</taxon>
    </lineage>
</organism>
<comment type="caution">
    <text evidence="3">The sequence shown here is derived from an EMBL/GenBank/DDBJ whole genome shotgun (WGS) entry which is preliminary data.</text>
</comment>
<feature type="domain" description="DUF6534" evidence="2">
    <location>
        <begin position="172"/>
        <end position="259"/>
    </location>
</feature>